<keyword evidence="3" id="KW-1185">Reference proteome</keyword>
<feature type="compositionally biased region" description="Basic residues" evidence="1">
    <location>
        <begin position="84"/>
        <end position="95"/>
    </location>
</feature>
<evidence type="ECO:0000313" key="3">
    <source>
        <dbReference type="Proteomes" id="UP001066276"/>
    </source>
</evidence>
<reference evidence="2" key="1">
    <citation type="journal article" date="2022" name="bioRxiv">
        <title>Sequencing and chromosome-scale assembly of the giantPleurodeles waltlgenome.</title>
        <authorList>
            <person name="Brown T."/>
            <person name="Elewa A."/>
            <person name="Iarovenko S."/>
            <person name="Subramanian E."/>
            <person name="Araus A.J."/>
            <person name="Petzold A."/>
            <person name="Susuki M."/>
            <person name="Suzuki K.-i.T."/>
            <person name="Hayashi T."/>
            <person name="Toyoda A."/>
            <person name="Oliveira C."/>
            <person name="Osipova E."/>
            <person name="Leigh N.D."/>
            <person name="Simon A."/>
            <person name="Yun M.H."/>
        </authorList>
    </citation>
    <scope>NUCLEOTIDE SEQUENCE</scope>
    <source>
        <strain evidence="2">20211129_DDA</strain>
        <tissue evidence="2">Liver</tissue>
    </source>
</reference>
<sequence>MALLHLSNNQAAVRSDRRSGLGGERSNAPHQMTLLSGQPKDPAGPTSKAREPGGRAIAGAAGRAARPGPALPSRGEAPQAAHSGTRRQDRKRHQGLRSATLPGEIDEKGPKPGRASQVDVVLVYMQQGIKEVVVMKLMTVETNLCLSSRLSLADACDWRQI</sequence>
<dbReference type="EMBL" id="JANPWB010000002">
    <property type="protein sequence ID" value="KAJ1205757.1"/>
    <property type="molecule type" value="Genomic_DNA"/>
</dbReference>
<evidence type="ECO:0000256" key="1">
    <source>
        <dbReference type="SAM" id="MobiDB-lite"/>
    </source>
</evidence>
<evidence type="ECO:0000313" key="2">
    <source>
        <dbReference type="EMBL" id="KAJ1205757.1"/>
    </source>
</evidence>
<protein>
    <submittedName>
        <fullName evidence="2">Uncharacterized protein</fullName>
    </submittedName>
</protein>
<feature type="compositionally biased region" description="Low complexity" evidence="1">
    <location>
        <begin position="54"/>
        <end position="75"/>
    </location>
</feature>
<organism evidence="2 3">
    <name type="scientific">Pleurodeles waltl</name>
    <name type="common">Iberian ribbed newt</name>
    <dbReference type="NCBI Taxonomy" id="8319"/>
    <lineage>
        <taxon>Eukaryota</taxon>
        <taxon>Metazoa</taxon>
        <taxon>Chordata</taxon>
        <taxon>Craniata</taxon>
        <taxon>Vertebrata</taxon>
        <taxon>Euteleostomi</taxon>
        <taxon>Amphibia</taxon>
        <taxon>Batrachia</taxon>
        <taxon>Caudata</taxon>
        <taxon>Salamandroidea</taxon>
        <taxon>Salamandridae</taxon>
        <taxon>Pleurodelinae</taxon>
        <taxon>Pleurodeles</taxon>
    </lineage>
</organism>
<feature type="region of interest" description="Disordered" evidence="1">
    <location>
        <begin position="1"/>
        <end position="114"/>
    </location>
</feature>
<dbReference type="AlphaFoldDB" id="A0AAV7VZQ2"/>
<name>A0AAV7VZQ2_PLEWA</name>
<proteinExistence type="predicted"/>
<feature type="compositionally biased region" description="Polar residues" evidence="1">
    <location>
        <begin position="1"/>
        <end position="12"/>
    </location>
</feature>
<accession>A0AAV7VZQ2</accession>
<comment type="caution">
    <text evidence="2">The sequence shown here is derived from an EMBL/GenBank/DDBJ whole genome shotgun (WGS) entry which is preliminary data.</text>
</comment>
<dbReference type="Proteomes" id="UP001066276">
    <property type="component" value="Chromosome 1_2"/>
</dbReference>
<gene>
    <name evidence="2" type="ORF">NDU88_001184</name>
</gene>